<dbReference type="STRING" id="51642.NSMM_730005"/>
<evidence type="ECO:0000256" key="5">
    <source>
        <dbReference type="PROSITE-ProRule" id="PRU10137"/>
    </source>
</evidence>
<evidence type="ECO:0000256" key="3">
    <source>
        <dbReference type="ARBA" id="ARBA00023172"/>
    </source>
</evidence>
<dbReference type="GO" id="GO:0003677">
    <property type="term" value="F:DNA binding"/>
    <property type="evidence" value="ECO:0007669"/>
    <property type="project" value="UniProtKB-KW"/>
</dbReference>
<dbReference type="GO" id="GO:0015074">
    <property type="term" value="P:DNA integration"/>
    <property type="evidence" value="ECO:0007669"/>
    <property type="project" value="UniProtKB-KW"/>
</dbReference>
<evidence type="ECO:0000313" key="7">
    <source>
        <dbReference type="EMBL" id="SCZ86755.1"/>
    </source>
</evidence>
<dbReference type="InterPro" id="IPR050639">
    <property type="entry name" value="SSR_resolvase"/>
</dbReference>
<dbReference type="SMART" id="SM00857">
    <property type="entry name" value="Resolvase"/>
    <property type="match status" value="1"/>
</dbReference>
<dbReference type="GO" id="GO:0000150">
    <property type="term" value="F:DNA strand exchange activity"/>
    <property type="evidence" value="ECO:0007669"/>
    <property type="project" value="InterPro"/>
</dbReference>
<dbReference type="InterPro" id="IPR006119">
    <property type="entry name" value="Resolv_N"/>
</dbReference>
<protein>
    <submittedName>
        <fullName evidence="7">Site-specific DNA recombinase e14 prophage</fullName>
    </submittedName>
</protein>
<feature type="active site" description="O-(5'-phospho-DNA)-serine intermediate" evidence="4 5">
    <location>
        <position position="9"/>
    </location>
</feature>
<dbReference type="PROSITE" id="PS51736">
    <property type="entry name" value="RECOMBINASES_3"/>
    <property type="match status" value="1"/>
</dbReference>
<evidence type="ECO:0000313" key="8">
    <source>
        <dbReference type="Proteomes" id="UP000198729"/>
    </source>
</evidence>
<organism evidence="7 8">
    <name type="scientific">Nitrosomonas mobilis</name>
    <dbReference type="NCBI Taxonomy" id="51642"/>
    <lineage>
        <taxon>Bacteria</taxon>
        <taxon>Pseudomonadati</taxon>
        <taxon>Pseudomonadota</taxon>
        <taxon>Betaproteobacteria</taxon>
        <taxon>Nitrosomonadales</taxon>
        <taxon>Nitrosomonadaceae</taxon>
        <taxon>Nitrosomonas</taxon>
    </lineage>
</organism>
<dbReference type="Pfam" id="PF00239">
    <property type="entry name" value="Resolvase"/>
    <property type="match status" value="1"/>
</dbReference>
<dbReference type="CDD" id="cd03768">
    <property type="entry name" value="SR_ResInv"/>
    <property type="match status" value="1"/>
</dbReference>
<dbReference type="InterPro" id="IPR006118">
    <property type="entry name" value="Recombinase_CS"/>
</dbReference>
<evidence type="ECO:0000259" key="6">
    <source>
        <dbReference type="PROSITE" id="PS51736"/>
    </source>
</evidence>
<dbReference type="EMBL" id="FMWO01000084">
    <property type="protein sequence ID" value="SCZ86755.1"/>
    <property type="molecule type" value="Genomic_DNA"/>
</dbReference>
<dbReference type="AlphaFoldDB" id="A0A1G5SHR2"/>
<dbReference type="SUPFAM" id="SSF53041">
    <property type="entry name" value="Resolvase-like"/>
    <property type="match status" value="1"/>
</dbReference>
<evidence type="ECO:0000256" key="1">
    <source>
        <dbReference type="ARBA" id="ARBA00022908"/>
    </source>
</evidence>
<dbReference type="InterPro" id="IPR036162">
    <property type="entry name" value="Resolvase-like_N_sf"/>
</dbReference>
<keyword evidence="8" id="KW-1185">Reference proteome</keyword>
<dbReference type="PANTHER" id="PTHR30461:SF2">
    <property type="entry name" value="SERINE RECOMBINASE PINE-RELATED"/>
    <property type="match status" value="1"/>
</dbReference>
<keyword evidence="1" id="KW-0229">DNA integration</keyword>
<feature type="domain" description="Resolvase/invertase-type recombinase catalytic" evidence="6">
    <location>
        <begin position="1"/>
        <end position="73"/>
    </location>
</feature>
<keyword evidence="3" id="KW-0233">DNA recombination</keyword>
<sequence>MFVGYARVSTQDQNPELQIDALNKVGCVKLFIEKASGAQRDRYELKAALEYMRSGDTLVVWKLDRLARLPLMS</sequence>
<proteinExistence type="predicted"/>
<dbReference type="Gene3D" id="3.40.50.1390">
    <property type="entry name" value="Resolvase, N-terminal catalytic domain"/>
    <property type="match status" value="1"/>
</dbReference>
<reference evidence="7 8" key="1">
    <citation type="submission" date="2016-10" db="EMBL/GenBank/DDBJ databases">
        <authorList>
            <person name="de Groot N.N."/>
        </authorList>
    </citation>
    <scope>NUCLEOTIDE SEQUENCE [LARGE SCALE GENOMIC DNA]</scope>
    <source>
        <strain evidence="7">1</strain>
    </source>
</reference>
<dbReference type="RefSeq" id="WP_218121123.1">
    <property type="nucleotide sequence ID" value="NZ_FMWO01000084.1"/>
</dbReference>
<accession>A0A1G5SHR2</accession>
<name>A0A1G5SHR2_9PROT</name>
<dbReference type="PANTHER" id="PTHR30461">
    <property type="entry name" value="DNA-INVERTASE FROM LAMBDOID PROPHAGE"/>
    <property type="match status" value="1"/>
</dbReference>
<dbReference type="PROSITE" id="PS00398">
    <property type="entry name" value="RECOMBINASES_2"/>
    <property type="match status" value="1"/>
</dbReference>
<evidence type="ECO:0000256" key="4">
    <source>
        <dbReference type="PIRSR" id="PIRSR606118-50"/>
    </source>
</evidence>
<dbReference type="PROSITE" id="PS00397">
    <property type="entry name" value="RECOMBINASES_1"/>
    <property type="match status" value="1"/>
</dbReference>
<dbReference type="Proteomes" id="UP000198729">
    <property type="component" value="Unassembled WGS sequence"/>
</dbReference>
<keyword evidence="2" id="KW-0238">DNA-binding</keyword>
<evidence type="ECO:0000256" key="2">
    <source>
        <dbReference type="ARBA" id="ARBA00023125"/>
    </source>
</evidence>
<gene>
    <name evidence="7" type="ORF">NSMM_730005</name>
</gene>